<dbReference type="PROSITE" id="PS01230">
    <property type="entry name" value="TRMA_1"/>
    <property type="match status" value="1"/>
</dbReference>
<keyword evidence="1" id="KW-0479">Metal-binding</keyword>
<feature type="binding site" evidence="6">
    <location>
        <position position="270"/>
    </location>
    <ligand>
        <name>S-adenosyl-L-methionine</name>
        <dbReference type="ChEBI" id="CHEBI:59789"/>
    </ligand>
</feature>
<dbReference type="HOGENOM" id="CLU_014689_8_0_5"/>
<dbReference type="EMBL" id="AP009384">
    <property type="protein sequence ID" value="BAF89105.1"/>
    <property type="molecule type" value="Genomic_DNA"/>
</dbReference>
<keyword evidence="5" id="KW-0411">Iron-sulfur</keyword>
<gene>
    <name evidence="8" type="ordered locus">AZC_3107</name>
</gene>
<reference evidence="8 9" key="1">
    <citation type="journal article" date="2007" name="Appl. Environ. Microbiol.">
        <title>Rhizobial factors required for stem nodule maturation and maintenance in Sesbania rostrata-Azorhizobium caulinodans ORS571 symbiosis.</title>
        <authorList>
            <person name="Suzuki S."/>
            <person name="Aono T."/>
            <person name="Lee KB."/>
            <person name="Suzuki T."/>
            <person name="Liu CT."/>
            <person name="Miwa H."/>
            <person name="Wakao S."/>
            <person name="Iki T."/>
            <person name="Oyaizu H."/>
        </authorList>
    </citation>
    <scope>NUCLEOTIDE SEQUENCE [LARGE SCALE GENOMIC DNA]</scope>
    <source>
        <strain evidence="9">ATCC 43989 / DSM 5975 / JCM 20966 / LMG 6465 / NBRC 14845 / NCIMB 13405 / ORS 571</strain>
    </source>
</reference>
<feature type="binding site" evidence="6">
    <location>
        <position position="338"/>
    </location>
    <ligand>
        <name>S-adenosyl-L-methionine</name>
        <dbReference type="ChEBI" id="CHEBI:59789"/>
    </ligand>
</feature>
<evidence type="ECO:0000256" key="6">
    <source>
        <dbReference type="PROSITE-ProRule" id="PRU01024"/>
    </source>
</evidence>
<feature type="binding site" evidence="6">
    <location>
        <position position="243"/>
    </location>
    <ligand>
        <name>S-adenosyl-L-methionine</name>
        <dbReference type="ChEBI" id="CHEBI:59789"/>
    </ligand>
</feature>
<dbReference type="PROSITE" id="PS51687">
    <property type="entry name" value="SAM_MT_RNA_M5U"/>
    <property type="match status" value="1"/>
</dbReference>
<dbReference type="STRING" id="438753.AZC_3107"/>
<evidence type="ECO:0000256" key="2">
    <source>
        <dbReference type="ARBA" id="ARBA00022603"/>
    </source>
</evidence>
<name>A8IBR2_AZOC5</name>
<proteinExistence type="inferred from homology"/>
<dbReference type="Gene3D" id="2.40.50.140">
    <property type="entry name" value="Nucleic acid-binding proteins"/>
    <property type="match status" value="1"/>
</dbReference>
<evidence type="ECO:0000256" key="5">
    <source>
        <dbReference type="ARBA" id="ARBA00023014"/>
    </source>
</evidence>
<dbReference type="InterPro" id="IPR029063">
    <property type="entry name" value="SAM-dependent_MTases_sf"/>
</dbReference>
<sequence>MSEMEVEVLRVGAQGDGLAAGGLFVPYGLPGEIIAGRRDKDRLVEPRVLKASPERVAPACTHFGLCGGCLLQHWEAAAYQAWKRGLVVDAVSRERVEVEVAPLVDAHGEGRRRAIFHARQLGRRTVVGFAERKSHAMVPVTECPVLSPALDQALPVARAVAEALAEMKKPLDLHVTATESGLDLDVRGSGPLSPMILMDLAALADRFDLARLTRHGEMVVQRRLPFLPMGLARVELPPASFLQATAAGEALLAQAVGEGVEGARSVADLFCGVGTFALRLASHARVRGYESNETAITALLKAIRGTQGLKSVEGEVRDLFRRPLMAQELEKFEAVVIDPPRQGAEAQARELARSKVERLVYVSCSAQTFARDARLLIDGGFRLERVTPYDQFRYSPHVELVGHFHR</sequence>
<dbReference type="InterPro" id="IPR030390">
    <property type="entry name" value="MeTrfase_TrmA_AS"/>
</dbReference>
<evidence type="ECO:0000313" key="9">
    <source>
        <dbReference type="Proteomes" id="UP000000270"/>
    </source>
</evidence>
<dbReference type="GO" id="GO:0051539">
    <property type="term" value="F:4 iron, 4 sulfur cluster binding"/>
    <property type="evidence" value="ECO:0007669"/>
    <property type="project" value="UniProtKB-KW"/>
</dbReference>
<dbReference type="InterPro" id="IPR012340">
    <property type="entry name" value="NA-bd_OB-fold"/>
</dbReference>
<dbReference type="Pfam" id="PF05958">
    <property type="entry name" value="tRNA_U5-meth_tr"/>
    <property type="match status" value="1"/>
</dbReference>
<dbReference type="PANTHER" id="PTHR11061">
    <property type="entry name" value="RNA M5U METHYLTRANSFERASE"/>
    <property type="match status" value="1"/>
</dbReference>
<evidence type="ECO:0000256" key="3">
    <source>
        <dbReference type="ARBA" id="ARBA00022679"/>
    </source>
</evidence>
<keyword evidence="4 6" id="KW-0949">S-adenosyl-L-methionine</keyword>
<dbReference type="Proteomes" id="UP000000270">
    <property type="component" value="Chromosome"/>
</dbReference>
<dbReference type="SUPFAM" id="SSF53335">
    <property type="entry name" value="S-adenosyl-L-methionine-dependent methyltransferases"/>
    <property type="match status" value="1"/>
</dbReference>
<dbReference type="GO" id="GO:0070041">
    <property type="term" value="F:rRNA (uridine-C5-)-methyltransferase activity"/>
    <property type="evidence" value="ECO:0007669"/>
    <property type="project" value="TreeGrafter"/>
</dbReference>
<keyword evidence="1" id="KW-0004">4Fe-4S</keyword>
<dbReference type="KEGG" id="azc:AZC_3107"/>
<reference evidence="8 9" key="6">
    <citation type="journal article" date="2011" name="Appl. Environ. Microbiol.">
        <title>Involvement of the azorhizobial chromosome partition gene (parA) in the onset of bacteroid differentiation during Sesbania rostrata stem nodule development.</title>
        <authorList>
            <person name="Liu CT."/>
            <person name="Lee KB."/>
            <person name="Wang YS."/>
            <person name="Peng MH."/>
            <person name="Lee KT."/>
            <person name="Suzuki S."/>
            <person name="Suzuki T."/>
            <person name="Oyaizu H."/>
        </authorList>
    </citation>
    <scope>NUCLEOTIDE SEQUENCE [LARGE SCALE GENOMIC DNA]</scope>
    <source>
        <strain evidence="9">ATCC 43989 / DSM 5975 / JCM 20966 / LMG 6465 / NBRC 14845 / NCIMB 13405 / ORS 571</strain>
    </source>
</reference>
<evidence type="ECO:0000256" key="1">
    <source>
        <dbReference type="ARBA" id="ARBA00022485"/>
    </source>
</evidence>
<dbReference type="Gene3D" id="3.40.50.150">
    <property type="entry name" value="Vaccinia Virus protein VP39"/>
    <property type="match status" value="1"/>
</dbReference>
<dbReference type="eggNOG" id="COG2265">
    <property type="taxonomic scope" value="Bacteria"/>
</dbReference>
<keyword evidence="1" id="KW-0408">Iron</keyword>
<organism evidence="8 9">
    <name type="scientific">Azorhizobium caulinodans (strain ATCC 43989 / DSM 5975 / JCM 20966 / LMG 6465 / NBRC 14845 / NCIMB 13405 / ORS 571)</name>
    <dbReference type="NCBI Taxonomy" id="438753"/>
    <lineage>
        <taxon>Bacteria</taxon>
        <taxon>Pseudomonadati</taxon>
        <taxon>Pseudomonadota</taxon>
        <taxon>Alphaproteobacteria</taxon>
        <taxon>Hyphomicrobiales</taxon>
        <taxon>Xanthobacteraceae</taxon>
        <taxon>Azorhizobium</taxon>
    </lineage>
</organism>
<feature type="active site" evidence="7">
    <location>
        <position position="364"/>
    </location>
</feature>
<feature type="binding site" evidence="6">
    <location>
        <position position="290"/>
    </location>
    <ligand>
        <name>S-adenosyl-L-methionine</name>
        <dbReference type="ChEBI" id="CHEBI:59789"/>
    </ligand>
</feature>
<reference evidence="8 9" key="5">
    <citation type="journal article" date="2010" name="Appl. Environ. Microbiol.">
        <title>phrR-like gene praR of Azorhizobium caulinodans ORS571 is essential for symbiosis with Sesbania rostrata and is involved in expression of reb genes.</title>
        <authorList>
            <person name="Akiba N."/>
            <person name="Aono T."/>
            <person name="Toyazaki H."/>
            <person name="Sato S."/>
            <person name="Oyaizu H."/>
        </authorList>
    </citation>
    <scope>NUCLEOTIDE SEQUENCE [LARGE SCALE GENOMIC DNA]</scope>
    <source>
        <strain evidence="9">ATCC 43989 / DSM 5975 / JCM 20966 / LMG 6465 / NBRC 14845 / NCIMB 13405 / ORS 571</strain>
    </source>
</reference>
<evidence type="ECO:0000313" key="8">
    <source>
        <dbReference type="EMBL" id="BAF89105.1"/>
    </source>
</evidence>
<dbReference type="AlphaFoldDB" id="A8IBR2"/>
<reference evidence="8 9" key="3">
    <citation type="journal article" date="2008" name="BMC Genomics">
        <title>The genome of the versatile nitrogen fixer Azorhizobium caulinodans ORS571.</title>
        <authorList>
            <person name="Lee KB."/>
            <person name="Backer P.D."/>
            <person name="Aono T."/>
            <person name="Liu CT."/>
            <person name="Suzuki S."/>
            <person name="Suzuki T."/>
            <person name="Kaneko T."/>
            <person name="Yamada M."/>
            <person name="Tabata S."/>
            <person name="Kupfer D.M."/>
            <person name="Najar F.Z."/>
            <person name="Wiley G.B."/>
            <person name="Roe B."/>
            <person name="Binnewies T.T."/>
            <person name="Ussery D.W."/>
            <person name="D'Haeze W."/>
            <person name="Herder J.D."/>
            <person name="Gevers D."/>
            <person name="Vereecke D."/>
            <person name="Holsters M."/>
            <person name="Oyaizu H."/>
        </authorList>
    </citation>
    <scope>NUCLEOTIDE SEQUENCE [LARGE SCALE GENOMIC DNA]</scope>
    <source>
        <strain evidence="9">ATCC 43989 / DSM 5975 / JCM 20966 / LMG 6465 / NBRC 14845 / NCIMB 13405 / ORS 571</strain>
    </source>
</reference>
<dbReference type="GO" id="GO:0070475">
    <property type="term" value="P:rRNA base methylation"/>
    <property type="evidence" value="ECO:0007669"/>
    <property type="project" value="TreeGrafter"/>
</dbReference>
<dbReference type="PANTHER" id="PTHR11061:SF49">
    <property type="entry name" value="23S RRNA (URACIL(1939)-C(5))-METHYLTRANSFERASE RLMD"/>
    <property type="match status" value="1"/>
</dbReference>
<reference evidence="8 9" key="4">
    <citation type="journal article" date="2009" name="Appl. Environ. Microbiol.">
        <title>Comparative genome-wide transcriptional profiling of Azorhizobium caulinodans ORS571 grown under free-living and symbiotic conditions.</title>
        <authorList>
            <person name="Tsukada S."/>
            <person name="Aono T."/>
            <person name="Akiba N."/>
            <person name="Lee KB."/>
            <person name="Liu CT."/>
            <person name="Toyazaki H."/>
            <person name="Oyaizu H."/>
        </authorList>
    </citation>
    <scope>NUCLEOTIDE SEQUENCE [LARGE SCALE GENOMIC DNA]</scope>
    <source>
        <strain evidence="9">ATCC 43989 / DSM 5975 / JCM 20966 / LMG 6465 / NBRC 14845 / NCIMB 13405 / ORS 571</strain>
    </source>
</reference>
<reference evidence="9" key="2">
    <citation type="submission" date="2007-04" db="EMBL/GenBank/DDBJ databases">
        <title>Complete genome sequence of the nitrogen-fixing bacterium Azorhizobium caulinodans ORS571.</title>
        <authorList>
            <person name="Lee K.B."/>
            <person name="Backer P.D."/>
            <person name="Aono T."/>
            <person name="Liu C.T."/>
            <person name="Suzuki S."/>
            <person name="Suzuki T."/>
            <person name="Kaneko T."/>
            <person name="Yamada M."/>
            <person name="Tabata S."/>
            <person name="Kupfer D.M."/>
            <person name="Najar F.Z."/>
            <person name="Wiley G.B."/>
            <person name="Roe B."/>
            <person name="Binnewies T."/>
            <person name="Ussery D."/>
            <person name="Vereecke D."/>
            <person name="Gevers D."/>
            <person name="Holsters M."/>
            <person name="Oyaizu H."/>
        </authorList>
    </citation>
    <scope>NUCLEOTIDE SEQUENCE [LARGE SCALE GENOMIC DNA]</scope>
    <source>
        <strain evidence="9">ATCC 43989 / DSM 5975 / JCM 20966 / LMG 6465 / NBRC 14845 / NCIMB 13405 / ORS 571</strain>
    </source>
</reference>
<accession>A8IBR2</accession>
<keyword evidence="9" id="KW-1185">Reference proteome</keyword>
<dbReference type="Gene3D" id="2.40.50.1070">
    <property type="match status" value="1"/>
</dbReference>
<evidence type="ECO:0000256" key="7">
    <source>
        <dbReference type="PROSITE-ProRule" id="PRU10015"/>
    </source>
</evidence>
<keyword evidence="3 6" id="KW-0808">Transferase</keyword>
<protein>
    <submittedName>
        <fullName evidence="8">Putative RNA methyltransferase</fullName>
    </submittedName>
</protein>
<dbReference type="InterPro" id="IPR010280">
    <property type="entry name" value="U5_MeTrfase_fam"/>
</dbReference>
<evidence type="ECO:0000256" key="4">
    <source>
        <dbReference type="ARBA" id="ARBA00022691"/>
    </source>
</evidence>
<dbReference type="CDD" id="cd02440">
    <property type="entry name" value="AdoMet_MTases"/>
    <property type="match status" value="1"/>
</dbReference>
<keyword evidence="2 6" id="KW-0489">Methyltransferase</keyword>
<comment type="similarity">
    <text evidence="6">Belongs to the class I-like SAM-binding methyltransferase superfamily. RNA M5U methyltransferase family.</text>
</comment>
<feature type="active site" description="Nucleophile" evidence="6">
    <location>
        <position position="364"/>
    </location>
</feature>